<dbReference type="Proteomes" id="UP000494119">
    <property type="component" value="Unassembled WGS sequence"/>
</dbReference>
<gene>
    <name evidence="2" type="ORF">LMG28688_00816</name>
</gene>
<reference evidence="2 3" key="1">
    <citation type="submission" date="2020-04" db="EMBL/GenBank/DDBJ databases">
        <authorList>
            <person name="De Canck E."/>
        </authorList>
    </citation>
    <scope>NUCLEOTIDE SEQUENCE [LARGE SCALE GENOMIC DNA]</scope>
    <source>
        <strain evidence="2 3">LMG 28688</strain>
    </source>
</reference>
<evidence type="ECO:0000313" key="2">
    <source>
        <dbReference type="EMBL" id="CAB3779359.1"/>
    </source>
</evidence>
<dbReference type="AlphaFoldDB" id="A0A6J5FJL6"/>
<name>A0A6J5FJL6_9BURK</name>
<evidence type="ECO:0000313" key="3">
    <source>
        <dbReference type="Proteomes" id="UP000494119"/>
    </source>
</evidence>
<accession>A0A6J5FJL6</accession>
<keyword evidence="3" id="KW-1185">Reference proteome</keyword>
<feature type="region of interest" description="Disordered" evidence="1">
    <location>
        <begin position="86"/>
        <end position="105"/>
    </location>
</feature>
<dbReference type="EMBL" id="CADIKL010000003">
    <property type="protein sequence ID" value="CAB3779359.1"/>
    <property type="molecule type" value="Genomic_DNA"/>
</dbReference>
<dbReference type="RefSeq" id="WP_175194286.1">
    <property type="nucleotide sequence ID" value="NZ_CADIKL010000003.1"/>
</dbReference>
<proteinExistence type="predicted"/>
<evidence type="ECO:0000256" key="1">
    <source>
        <dbReference type="SAM" id="MobiDB-lite"/>
    </source>
</evidence>
<sequence>MTQAKQRESYWHGSMHEWFGLTYAAYLVIPRTLLQGMPEEWQAKFAALLDECRETYDSSQIADNYRVNLVEGGRFVRDPLRDYRHPPALPYRESPSENGVPALPA</sequence>
<organism evidence="2 3">
    <name type="scientific">Paraburkholderia caffeinitolerans</name>
    <dbReference type="NCBI Taxonomy" id="1723730"/>
    <lineage>
        <taxon>Bacteria</taxon>
        <taxon>Pseudomonadati</taxon>
        <taxon>Pseudomonadota</taxon>
        <taxon>Betaproteobacteria</taxon>
        <taxon>Burkholderiales</taxon>
        <taxon>Burkholderiaceae</taxon>
        <taxon>Paraburkholderia</taxon>
    </lineage>
</organism>
<protein>
    <submittedName>
        <fullName evidence="2">Uncharacterized protein</fullName>
    </submittedName>
</protein>